<proteinExistence type="predicted"/>
<evidence type="ECO:0000256" key="8">
    <source>
        <dbReference type="ARBA" id="ARBA00023028"/>
    </source>
</evidence>
<keyword evidence="9" id="KW-1053">Target membrane</keyword>
<evidence type="ECO:0000256" key="5">
    <source>
        <dbReference type="ARBA" id="ARBA00022537"/>
    </source>
</evidence>
<keyword evidence="6" id="KW-0800">Toxin</keyword>
<evidence type="ECO:0000313" key="10">
    <source>
        <dbReference type="EMBL" id="GIZ05150.1"/>
    </source>
</evidence>
<sequence length="244" mass="27423">MRKKELGPENPDTLQIKAHIATDILYKEKRYVSALKFFLTLEKKTAFLGSKHFLVKNCHEHIDCISAHFKALGEEKLVEKLKNDVRQTSENKENSFARRSNMEMGESNPLQEVVAKGETEKLKILLERGVDVLQVFEGGNTILHVAAAQGQSATADNLIRHCQDRHRRILQNVIVEDLFSCVQNGKCDDVVGKIEALDSDVAAAATRACNSSGKTLLLVALQTNQKDFANELGKWLKRQKRIND</sequence>
<gene>
    <name evidence="10" type="ORF">CEXT_366581</name>
</gene>
<evidence type="ECO:0000256" key="9">
    <source>
        <dbReference type="ARBA" id="ARBA00023298"/>
    </source>
</evidence>
<dbReference type="Gene3D" id="1.25.40.20">
    <property type="entry name" value="Ankyrin repeat-containing domain"/>
    <property type="match status" value="1"/>
</dbReference>
<dbReference type="GO" id="GO:0044231">
    <property type="term" value="C:host cell presynaptic membrane"/>
    <property type="evidence" value="ECO:0007669"/>
    <property type="project" value="UniProtKB-KW"/>
</dbReference>
<reference evidence="10 11" key="1">
    <citation type="submission" date="2021-06" db="EMBL/GenBank/DDBJ databases">
        <title>Caerostris extrusa draft genome.</title>
        <authorList>
            <person name="Kono N."/>
            <person name="Arakawa K."/>
        </authorList>
    </citation>
    <scope>NUCLEOTIDE SEQUENCE [LARGE SCALE GENOMIC DNA]</scope>
</reference>
<dbReference type="Proteomes" id="UP001054945">
    <property type="component" value="Unassembled WGS sequence"/>
</dbReference>
<dbReference type="InterPro" id="IPR036770">
    <property type="entry name" value="Ankyrin_rpt-contain_sf"/>
</dbReference>
<dbReference type="AlphaFoldDB" id="A0AAV4YFJ3"/>
<dbReference type="GO" id="GO:0006887">
    <property type="term" value="P:exocytosis"/>
    <property type="evidence" value="ECO:0007669"/>
    <property type="project" value="UniProtKB-KW"/>
</dbReference>
<dbReference type="InterPro" id="IPR002110">
    <property type="entry name" value="Ankyrin_rpt"/>
</dbReference>
<evidence type="ECO:0000256" key="4">
    <source>
        <dbReference type="ARBA" id="ARBA00022525"/>
    </source>
</evidence>
<evidence type="ECO:0000313" key="11">
    <source>
        <dbReference type="Proteomes" id="UP001054945"/>
    </source>
</evidence>
<evidence type="ECO:0000256" key="2">
    <source>
        <dbReference type="ARBA" id="ARBA00004613"/>
    </source>
</evidence>
<keyword evidence="8" id="KW-0638">Presynaptic neurotoxin</keyword>
<keyword evidence="11" id="KW-1185">Reference proteome</keyword>
<dbReference type="SMART" id="SM00248">
    <property type="entry name" value="ANK"/>
    <property type="match status" value="2"/>
</dbReference>
<keyword evidence="9" id="KW-0472">Membrane</keyword>
<dbReference type="SUPFAM" id="SSF48403">
    <property type="entry name" value="Ankyrin repeat"/>
    <property type="match status" value="1"/>
</dbReference>
<dbReference type="GO" id="GO:0005576">
    <property type="term" value="C:extracellular region"/>
    <property type="evidence" value="ECO:0007669"/>
    <property type="project" value="UniProtKB-SubCell"/>
</dbReference>
<evidence type="ECO:0000256" key="1">
    <source>
        <dbReference type="ARBA" id="ARBA00004175"/>
    </source>
</evidence>
<dbReference type="GO" id="GO:0090729">
    <property type="term" value="F:toxin activity"/>
    <property type="evidence" value="ECO:0007669"/>
    <property type="project" value="UniProtKB-KW"/>
</dbReference>
<evidence type="ECO:0000256" key="7">
    <source>
        <dbReference type="ARBA" id="ARBA00022699"/>
    </source>
</evidence>
<dbReference type="GO" id="GO:0044218">
    <property type="term" value="C:other organism cell membrane"/>
    <property type="evidence" value="ECO:0007669"/>
    <property type="project" value="UniProtKB-KW"/>
</dbReference>
<organism evidence="10 11">
    <name type="scientific">Caerostris extrusa</name>
    <name type="common">Bark spider</name>
    <name type="synonym">Caerostris bankana</name>
    <dbReference type="NCBI Taxonomy" id="172846"/>
    <lineage>
        <taxon>Eukaryota</taxon>
        <taxon>Metazoa</taxon>
        <taxon>Ecdysozoa</taxon>
        <taxon>Arthropoda</taxon>
        <taxon>Chelicerata</taxon>
        <taxon>Arachnida</taxon>
        <taxon>Araneae</taxon>
        <taxon>Araneomorphae</taxon>
        <taxon>Entelegynae</taxon>
        <taxon>Araneoidea</taxon>
        <taxon>Araneidae</taxon>
        <taxon>Caerostris</taxon>
    </lineage>
</organism>
<keyword evidence="5" id="KW-1052">Target cell membrane</keyword>
<comment type="subcellular location">
    <subcellularLocation>
        <location evidence="2">Secreted</location>
    </subcellularLocation>
    <subcellularLocation>
        <location evidence="1">Target cell membrane</location>
    </subcellularLocation>
</comment>
<keyword evidence="3" id="KW-0268">Exocytosis</keyword>
<evidence type="ECO:0000256" key="3">
    <source>
        <dbReference type="ARBA" id="ARBA00022483"/>
    </source>
</evidence>
<dbReference type="EMBL" id="BPLR01019224">
    <property type="protein sequence ID" value="GIZ05150.1"/>
    <property type="molecule type" value="Genomic_DNA"/>
</dbReference>
<keyword evidence="7" id="KW-0528">Neurotoxin</keyword>
<name>A0AAV4YFJ3_CAEEX</name>
<protein>
    <submittedName>
        <fullName evidence="10">Uncharacterized protein</fullName>
    </submittedName>
</protein>
<accession>A0AAV4YFJ3</accession>
<keyword evidence="4" id="KW-0964">Secreted</keyword>
<comment type="caution">
    <text evidence="10">The sequence shown here is derived from an EMBL/GenBank/DDBJ whole genome shotgun (WGS) entry which is preliminary data.</text>
</comment>
<evidence type="ECO:0000256" key="6">
    <source>
        <dbReference type="ARBA" id="ARBA00022656"/>
    </source>
</evidence>